<evidence type="ECO:0000259" key="1">
    <source>
        <dbReference type="SMART" id="SM00530"/>
    </source>
</evidence>
<dbReference type="InterPro" id="IPR010982">
    <property type="entry name" value="Lambda_DNA-bd_dom_sf"/>
</dbReference>
<protein>
    <submittedName>
        <fullName evidence="2">Helix-turn-helix transcriptional regulator</fullName>
    </submittedName>
</protein>
<proteinExistence type="predicted"/>
<dbReference type="Pfam" id="PF17765">
    <property type="entry name" value="MLTR_LBD"/>
    <property type="match status" value="1"/>
</dbReference>
<reference evidence="2" key="1">
    <citation type="submission" date="2022-08" db="EMBL/GenBank/DDBJ databases">
        <title>Genome analysis of Corynebacteriales strain.</title>
        <authorList>
            <person name="Lee S.D."/>
        </authorList>
    </citation>
    <scope>NUCLEOTIDE SEQUENCE</scope>
    <source>
        <strain evidence="2">D3-21</strain>
    </source>
</reference>
<name>A0A9X4RC48_9ACTN</name>
<evidence type="ECO:0000313" key="3">
    <source>
        <dbReference type="Proteomes" id="UP001152755"/>
    </source>
</evidence>
<dbReference type="SMART" id="SM00530">
    <property type="entry name" value="HTH_XRE"/>
    <property type="match status" value="1"/>
</dbReference>
<accession>A0A9X4RC48</accession>
<feature type="domain" description="HTH cro/C1-type" evidence="1">
    <location>
        <begin position="7"/>
        <end position="79"/>
    </location>
</feature>
<dbReference type="AlphaFoldDB" id="A0A9X4RC48"/>
<gene>
    <name evidence="2" type="ORF">NVS88_01130</name>
</gene>
<organism evidence="2 3">
    <name type="scientific">Speluncibacter jeojiensis</name>
    <dbReference type="NCBI Taxonomy" id="2710754"/>
    <lineage>
        <taxon>Bacteria</taxon>
        <taxon>Bacillati</taxon>
        <taxon>Actinomycetota</taxon>
        <taxon>Actinomycetes</taxon>
        <taxon>Mycobacteriales</taxon>
        <taxon>Speluncibacteraceae</taxon>
        <taxon>Speluncibacter</taxon>
    </lineage>
</organism>
<dbReference type="InterPro" id="IPR001387">
    <property type="entry name" value="Cro/C1-type_HTH"/>
</dbReference>
<dbReference type="Pfam" id="PF13560">
    <property type="entry name" value="HTH_31"/>
    <property type="match status" value="1"/>
</dbReference>
<dbReference type="PANTHER" id="PTHR35010:SF2">
    <property type="entry name" value="BLL4672 PROTEIN"/>
    <property type="match status" value="1"/>
</dbReference>
<keyword evidence="3" id="KW-1185">Reference proteome</keyword>
<dbReference type="Proteomes" id="UP001152755">
    <property type="component" value="Unassembled WGS sequence"/>
</dbReference>
<sequence>MAELGAFLRSRREQLDRAAFDLPPLGRSRTPGLRREEIAYRAGVSITWYTWLEQGRDINPSRQVLDALAVTLRLSAAEQDYLYTLAGYTPASAAGPLLPSALPAHLHRLLDAQLPSPAFAVSPDWTITGWNGAYEALYPGVATVAPEDRNLLQLIFTDPYVRDLLPDWEVMSRRFLAEYRGSAGPLLGQAVHVALVKRIIATSGDFERAWQAHRVERFESRERRFLHPVAGELVFEHHRLIPSDLPDVHLVVYLADHRGDTAAKMRQLLAAGEVTT</sequence>
<dbReference type="GO" id="GO:0003677">
    <property type="term" value="F:DNA binding"/>
    <property type="evidence" value="ECO:0007669"/>
    <property type="project" value="InterPro"/>
</dbReference>
<comment type="caution">
    <text evidence="2">The sequence shown here is derived from an EMBL/GenBank/DDBJ whole genome shotgun (WGS) entry which is preliminary data.</text>
</comment>
<dbReference type="PANTHER" id="PTHR35010">
    <property type="entry name" value="BLL4672 PROTEIN-RELATED"/>
    <property type="match status" value="1"/>
</dbReference>
<dbReference type="InterPro" id="IPR041413">
    <property type="entry name" value="MLTR_LBD"/>
</dbReference>
<dbReference type="CDD" id="cd00093">
    <property type="entry name" value="HTH_XRE"/>
    <property type="match status" value="1"/>
</dbReference>
<evidence type="ECO:0000313" key="2">
    <source>
        <dbReference type="EMBL" id="MDG3013159.1"/>
    </source>
</evidence>
<dbReference type="Gene3D" id="1.10.260.40">
    <property type="entry name" value="lambda repressor-like DNA-binding domains"/>
    <property type="match status" value="1"/>
</dbReference>
<dbReference type="SUPFAM" id="SSF47413">
    <property type="entry name" value="lambda repressor-like DNA-binding domains"/>
    <property type="match status" value="1"/>
</dbReference>
<dbReference type="EMBL" id="JANRHA010000001">
    <property type="protein sequence ID" value="MDG3013159.1"/>
    <property type="molecule type" value="Genomic_DNA"/>
</dbReference>
<dbReference type="Gene3D" id="3.30.450.180">
    <property type="match status" value="1"/>
</dbReference>